<comment type="catalytic activity">
    <reaction evidence="1">
        <text>Hydrolysis of terminal non-reducing N-acetyl-D-hexosamine residues in N-acetyl-beta-D-hexosaminides.</text>
        <dbReference type="EC" id="3.2.1.52"/>
    </reaction>
</comment>
<dbReference type="EMBL" id="CAICTM010001526">
    <property type="protein sequence ID" value="CAB9524366.1"/>
    <property type="molecule type" value="Genomic_DNA"/>
</dbReference>
<dbReference type="OrthoDB" id="44496at2759"/>
<protein>
    <recommendedName>
        <fullName evidence="3">beta-N-acetylhexosaminidase</fullName>
        <ecNumber evidence="3">3.2.1.52</ecNumber>
    </recommendedName>
</protein>
<dbReference type="Pfam" id="PF00728">
    <property type="entry name" value="Glyco_hydro_20"/>
    <property type="match status" value="1"/>
</dbReference>
<evidence type="ECO:0000256" key="6">
    <source>
        <dbReference type="SAM" id="MobiDB-lite"/>
    </source>
</evidence>
<dbReference type="SUPFAM" id="SSF51445">
    <property type="entry name" value="(Trans)glycosidases"/>
    <property type="match status" value="2"/>
</dbReference>
<comment type="caution">
    <text evidence="9">The sequence shown here is derived from an EMBL/GenBank/DDBJ whole genome shotgun (WGS) entry which is preliminary data.</text>
</comment>
<accession>A0A9N8HSI9</accession>
<keyword evidence="7" id="KW-0812">Transmembrane</keyword>
<name>A0A9N8HSI9_9STRA</name>
<feature type="compositionally biased region" description="Basic and acidic residues" evidence="6">
    <location>
        <begin position="139"/>
        <end position="205"/>
    </location>
</feature>
<dbReference type="GO" id="GO:0004563">
    <property type="term" value="F:beta-N-acetylhexosaminidase activity"/>
    <property type="evidence" value="ECO:0007669"/>
    <property type="project" value="UniProtKB-EC"/>
</dbReference>
<evidence type="ECO:0000313" key="10">
    <source>
        <dbReference type="Proteomes" id="UP001153069"/>
    </source>
</evidence>
<dbReference type="PRINTS" id="PR00738">
    <property type="entry name" value="GLHYDRLASE20"/>
</dbReference>
<comment type="similarity">
    <text evidence="2">Belongs to the glycosyl hydrolase 20 family.</text>
</comment>
<evidence type="ECO:0000313" key="9">
    <source>
        <dbReference type="EMBL" id="CAB9524366.1"/>
    </source>
</evidence>
<gene>
    <name evidence="9" type="ORF">SEMRO_1528_G279980.1</name>
</gene>
<feature type="compositionally biased region" description="Low complexity" evidence="6">
    <location>
        <begin position="1"/>
        <end position="20"/>
    </location>
</feature>
<keyword evidence="7" id="KW-0472">Membrane</keyword>
<dbReference type="InterPro" id="IPR017853">
    <property type="entry name" value="GH"/>
</dbReference>
<sequence length="1193" mass="135392">MFRSPPSSNGSHQQQPPQSQRRLVKPNSSFISSNHVNNVKTKKQAFVSRLRCILLLLVITMTSSVLFMFQMAKSSEFFSSKHPHNNDTPLAVAKRGYSIYKRKHLASHEDKKQTRLHDIQKRNNEQQAKQQQEHQQWQDQHEADKHYSKYKHKAAENQKEATKKLQLDKQQEPEPVKARSHENNPQKPDSKAHETKNDLHDDTANHKGKHNNKVDHDQTLQKPIDSPKNIFHGRKGSDHSDNNNNNNALPDENTLASPVAKNTEKERALKQKNQQSEPKDSEAKQDDKQHTQPENPSMLKDETRGGAAAKSALKAVVQGVVIHNHNNNDDNKQPDGKQQKKSEKVVLLKPSEQDHLHSTYKHAVAALRLAKLRDKTDPLKVARVDTPIHKLHRVPFEPMVPIGVLVDAGRHYFSMSWWKRLIVYLYQLRFTLIQFRLTDDQTFNLQLESYPQLANPVLLKYNKQRKTYTAKDIRELVQFARGYNITLFPEINLPGHAGGWAGIPGLVVMCSEFICDKGYGLPLNIEHPNIKTILKTVLREVLDIFDNPPYLHLGGDEVNMADPCFTEVGLRPFNYSGFEKQLKGILQELRYPEEQVIRWERTGQSLSLDRAGAIEHFWESFPGVKSDVPKLPSGDARPWFVSKGLYFDNNHNDDGMAVYRNTHSALNYFKGAGRPKAIIAGTFELGEEYWRQRNVATRLIAVSMGASDTKFSGKMAEVMSFNQTCLGLGINDRWCNLQGSITVLDSEFIDDHQGTWKQWKEGICGRLTREGMKLELKSTASTRKSLETSGYNNFWSKFADDPLPTPSVPRRKRKESKSSPLGGEHSIPITGIIFDMVNSMRTPTSDILELLKKYVSPLGFNLVQLRLVNDFGFAIRLESQPKLGYTALQPKKGAPPVSIPTAQEYRELVTSAMNDLGIEIMPEVSFSTNAGGWLNSGFVAPCPNTLCDKGRGVANAVYESDMWAVVYSVLFELRHIFATSPYMHLGHDNRETARKGCFKEAAAKDPMEAFAEFEEKLTTLAFMVGIEADQIVRWNNEEDKVYSGRTGNITQYQTGKLKPSAGDKFFATVDLLSGSPWDIYKNTLALVKLKPMGILGQVGDNSNETWESMNIPLRLVAFSMGLQKKHKQWDHKSFQTHLVQHCKAYKFEGCDKPDGSKVKVSYEVEETRYSDRLCHTFTHNVVGREIRPEFLTS</sequence>
<dbReference type="Gene3D" id="3.20.20.80">
    <property type="entry name" value="Glycosidases"/>
    <property type="match status" value="2"/>
</dbReference>
<feature type="compositionally biased region" description="Basic and acidic residues" evidence="6">
    <location>
        <begin position="277"/>
        <end position="291"/>
    </location>
</feature>
<evidence type="ECO:0000256" key="5">
    <source>
        <dbReference type="PIRSR" id="PIRSR625705-1"/>
    </source>
</evidence>
<dbReference type="InterPro" id="IPR025705">
    <property type="entry name" value="Beta_hexosaminidase_sua/sub"/>
</dbReference>
<feature type="compositionally biased region" description="Low complexity" evidence="6">
    <location>
        <begin position="125"/>
        <end position="138"/>
    </location>
</feature>
<proteinExistence type="inferred from homology"/>
<evidence type="ECO:0000256" key="7">
    <source>
        <dbReference type="SAM" id="Phobius"/>
    </source>
</evidence>
<evidence type="ECO:0000259" key="8">
    <source>
        <dbReference type="Pfam" id="PF00728"/>
    </source>
</evidence>
<dbReference type="Proteomes" id="UP001153069">
    <property type="component" value="Unassembled WGS sequence"/>
</dbReference>
<keyword evidence="7" id="KW-1133">Transmembrane helix</keyword>
<feature type="transmembrane region" description="Helical" evidence="7">
    <location>
        <begin position="52"/>
        <end position="72"/>
    </location>
</feature>
<feature type="region of interest" description="Disordered" evidence="6">
    <location>
        <begin position="1"/>
        <end position="23"/>
    </location>
</feature>
<feature type="region of interest" description="Disordered" evidence="6">
    <location>
        <begin position="805"/>
        <end position="824"/>
    </location>
</feature>
<dbReference type="AlphaFoldDB" id="A0A9N8HSI9"/>
<dbReference type="GO" id="GO:0016020">
    <property type="term" value="C:membrane"/>
    <property type="evidence" value="ECO:0007669"/>
    <property type="project" value="TreeGrafter"/>
</dbReference>
<feature type="compositionally biased region" description="Basic and acidic residues" evidence="6">
    <location>
        <begin position="326"/>
        <end position="344"/>
    </location>
</feature>
<evidence type="ECO:0000256" key="2">
    <source>
        <dbReference type="ARBA" id="ARBA00006285"/>
    </source>
</evidence>
<feature type="region of interest" description="Disordered" evidence="6">
    <location>
        <begin position="123"/>
        <end position="311"/>
    </location>
</feature>
<evidence type="ECO:0000256" key="1">
    <source>
        <dbReference type="ARBA" id="ARBA00001231"/>
    </source>
</evidence>
<dbReference type="GO" id="GO:0030203">
    <property type="term" value="P:glycosaminoglycan metabolic process"/>
    <property type="evidence" value="ECO:0007669"/>
    <property type="project" value="TreeGrafter"/>
</dbReference>
<keyword evidence="4" id="KW-0378">Hydrolase</keyword>
<feature type="domain" description="Glycoside hydrolase family 20 catalytic" evidence="8">
    <location>
        <begin position="403"/>
        <end position="560"/>
    </location>
</feature>
<dbReference type="EC" id="3.2.1.52" evidence="3"/>
<feature type="active site" description="Proton donor" evidence="5">
    <location>
        <position position="557"/>
    </location>
</feature>
<feature type="region of interest" description="Disordered" evidence="6">
    <location>
        <begin position="324"/>
        <end position="344"/>
    </location>
</feature>
<organism evidence="9 10">
    <name type="scientific">Seminavis robusta</name>
    <dbReference type="NCBI Taxonomy" id="568900"/>
    <lineage>
        <taxon>Eukaryota</taxon>
        <taxon>Sar</taxon>
        <taxon>Stramenopiles</taxon>
        <taxon>Ochrophyta</taxon>
        <taxon>Bacillariophyta</taxon>
        <taxon>Bacillariophyceae</taxon>
        <taxon>Bacillariophycidae</taxon>
        <taxon>Naviculales</taxon>
        <taxon>Naviculaceae</taxon>
        <taxon>Seminavis</taxon>
    </lineage>
</organism>
<keyword evidence="10" id="KW-1185">Reference proteome</keyword>
<dbReference type="GO" id="GO:0005975">
    <property type="term" value="P:carbohydrate metabolic process"/>
    <property type="evidence" value="ECO:0007669"/>
    <property type="project" value="InterPro"/>
</dbReference>
<evidence type="ECO:0000256" key="4">
    <source>
        <dbReference type="ARBA" id="ARBA00022801"/>
    </source>
</evidence>
<reference evidence="9" key="1">
    <citation type="submission" date="2020-06" db="EMBL/GenBank/DDBJ databases">
        <authorList>
            <consortium name="Plant Systems Biology data submission"/>
        </authorList>
    </citation>
    <scope>NUCLEOTIDE SEQUENCE</scope>
    <source>
        <strain evidence="9">D6</strain>
    </source>
</reference>
<evidence type="ECO:0000256" key="3">
    <source>
        <dbReference type="ARBA" id="ARBA00012663"/>
    </source>
</evidence>
<dbReference type="PANTHER" id="PTHR22600:SF21">
    <property type="entry name" value="BETA-HEXOSAMINIDASE A"/>
    <property type="match status" value="1"/>
</dbReference>
<dbReference type="PANTHER" id="PTHR22600">
    <property type="entry name" value="BETA-HEXOSAMINIDASE"/>
    <property type="match status" value="1"/>
</dbReference>
<dbReference type="InterPro" id="IPR015883">
    <property type="entry name" value="Glyco_hydro_20_cat"/>
</dbReference>